<proteinExistence type="inferred from homology"/>
<name>A0ABV9RGS4_9PSEU</name>
<dbReference type="PANTHER" id="PTHR43081:SF19">
    <property type="entry name" value="PH-SENSITIVE ADENYLATE CYCLASE RV1264"/>
    <property type="match status" value="1"/>
</dbReference>
<dbReference type="EMBL" id="JBHSIM010000020">
    <property type="protein sequence ID" value="MFC4832900.1"/>
    <property type="molecule type" value="Genomic_DNA"/>
</dbReference>
<sequence>MIVRQGEPMRRRVLEAASRLDSDPRLLAAVEWTRSWLPGDPFYGDPLSTGDDAVGRVAAQLAPLAATRPSVLREVGLTALQLWQAHAGVEERPDGDDVVVLFTDLAGFSDWTLEVGDDLAVTALRRVGAAVEPLVRRRGRVVKRLGDGLMAVHPTVEDAVEVALAARDAVEELDVEGHRLHLRAGVHVGRPQQLGGDYYGRDVNIAARITDAAGAGEVCVSSPTRALLDGSYATFPLSRRRGKGVPPDITPWRVGRRPAGPPG</sequence>
<dbReference type="Proteomes" id="UP001595909">
    <property type="component" value="Unassembled WGS sequence"/>
</dbReference>
<gene>
    <name evidence="4" type="ORF">ACFPEL_10810</name>
</gene>
<evidence type="ECO:0000313" key="4">
    <source>
        <dbReference type="EMBL" id="MFC4832900.1"/>
    </source>
</evidence>
<comment type="similarity">
    <text evidence="1">Belongs to the adenylyl cyclase class-3 family.</text>
</comment>
<organism evidence="4 5">
    <name type="scientific">Actinomycetospora chibensis</name>
    <dbReference type="NCBI Taxonomy" id="663606"/>
    <lineage>
        <taxon>Bacteria</taxon>
        <taxon>Bacillati</taxon>
        <taxon>Actinomycetota</taxon>
        <taxon>Actinomycetes</taxon>
        <taxon>Pseudonocardiales</taxon>
        <taxon>Pseudonocardiaceae</taxon>
        <taxon>Actinomycetospora</taxon>
    </lineage>
</organism>
<protein>
    <submittedName>
        <fullName evidence="4">Adenylate/guanylate cyclase domain-containing protein</fullName>
        <ecNumber evidence="4">4.6.1.-</ecNumber>
    </submittedName>
</protein>
<evidence type="ECO:0000313" key="5">
    <source>
        <dbReference type="Proteomes" id="UP001595909"/>
    </source>
</evidence>
<dbReference type="GO" id="GO:0016829">
    <property type="term" value="F:lyase activity"/>
    <property type="evidence" value="ECO:0007669"/>
    <property type="project" value="UniProtKB-KW"/>
</dbReference>
<dbReference type="CDD" id="cd07302">
    <property type="entry name" value="CHD"/>
    <property type="match status" value="1"/>
</dbReference>
<dbReference type="InterPro" id="IPR050697">
    <property type="entry name" value="Adenylyl/Guanylyl_Cyclase_3/4"/>
</dbReference>
<dbReference type="InterPro" id="IPR029787">
    <property type="entry name" value="Nucleotide_cyclase"/>
</dbReference>
<dbReference type="SMART" id="SM00044">
    <property type="entry name" value="CYCc"/>
    <property type="match status" value="1"/>
</dbReference>
<keyword evidence="5" id="KW-1185">Reference proteome</keyword>
<accession>A0ABV9RGS4</accession>
<evidence type="ECO:0000256" key="1">
    <source>
        <dbReference type="ARBA" id="ARBA00005381"/>
    </source>
</evidence>
<evidence type="ECO:0000256" key="2">
    <source>
        <dbReference type="SAM" id="MobiDB-lite"/>
    </source>
</evidence>
<evidence type="ECO:0000259" key="3">
    <source>
        <dbReference type="PROSITE" id="PS50125"/>
    </source>
</evidence>
<dbReference type="PANTHER" id="PTHR43081">
    <property type="entry name" value="ADENYLATE CYCLASE, TERMINAL-DIFFERENTIATION SPECIFIC-RELATED"/>
    <property type="match status" value="1"/>
</dbReference>
<dbReference type="InterPro" id="IPR001054">
    <property type="entry name" value="A/G_cyclase"/>
</dbReference>
<dbReference type="PROSITE" id="PS50125">
    <property type="entry name" value="GUANYLATE_CYCLASE_2"/>
    <property type="match status" value="1"/>
</dbReference>
<dbReference type="Gene3D" id="3.30.70.1230">
    <property type="entry name" value="Nucleotide cyclase"/>
    <property type="match status" value="1"/>
</dbReference>
<comment type="caution">
    <text evidence="4">The sequence shown here is derived from an EMBL/GenBank/DDBJ whole genome shotgun (WGS) entry which is preliminary data.</text>
</comment>
<feature type="domain" description="Guanylate cyclase" evidence="3">
    <location>
        <begin position="99"/>
        <end position="210"/>
    </location>
</feature>
<dbReference type="SUPFAM" id="SSF55073">
    <property type="entry name" value="Nucleotide cyclase"/>
    <property type="match status" value="1"/>
</dbReference>
<dbReference type="EC" id="4.6.1.-" evidence="4"/>
<reference evidence="5" key="1">
    <citation type="journal article" date="2019" name="Int. J. Syst. Evol. Microbiol.">
        <title>The Global Catalogue of Microorganisms (GCM) 10K type strain sequencing project: providing services to taxonomists for standard genome sequencing and annotation.</title>
        <authorList>
            <consortium name="The Broad Institute Genomics Platform"/>
            <consortium name="The Broad Institute Genome Sequencing Center for Infectious Disease"/>
            <person name="Wu L."/>
            <person name="Ma J."/>
        </authorList>
    </citation>
    <scope>NUCLEOTIDE SEQUENCE [LARGE SCALE GENOMIC DNA]</scope>
    <source>
        <strain evidence="5">CCUG 50347</strain>
    </source>
</reference>
<feature type="region of interest" description="Disordered" evidence="2">
    <location>
        <begin position="239"/>
        <end position="263"/>
    </location>
</feature>
<keyword evidence="4" id="KW-0456">Lyase</keyword>
<dbReference type="RefSeq" id="WP_274188199.1">
    <property type="nucleotide sequence ID" value="NZ_BAABHN010000020.1"/>
</dbReference>
<dbReference type="Pfam" id="PF00211">
    <property type="entry name" value="Guanylate_cyc"/>
    <property type="match status" value="1"/>
</dbReference>